<dbReference type="Gene3D" id="1.10.287.950">
    <property type="entry name" value="Methyl-accepting chemotaxis protein"/>
    <property type="match status" value="1"/>
</dbReference>
<evidence type="ECO:0000256" key="4">
    <source>
        <dbReference type="ARBA" id="ARBA00029447"/>
    </source>
</evidence>
<evidence type="ECO:0000256" key="3">
    <source>
        <dbReference type="ARBA" id="ARBA00023224"/>
    </source>
</evidence>
<evidence type="ECO:0000256" key="7">
    <source>
        <dbReference type="SAM" id="Phobius"/>
    </source>
</evidence>
<evidence type="ECO:0000259" key="9">
    <source>
        <dbReference type="PROSITE" id="PS50885"/>
    </source>
</evidence>
<dbReference type="PRINTS" id="PR00260">
    <property type="entry name" value="CHEMTRNSDUCR"/>
</dbReference>
<feature type="compositionally biased region" description="Low complexity" evidence="6">
    <location>
        <begin position="607"/>
        <end position="623"/>
    </location>
</feature>
<dbReference type="RefSeq" id="WP_173291459.1">
    <property type="nucleotide sequence ID" value="NZ_AP021888.1"/>
</dbReference>
<feature type="domain" description="HAMP" evidence="9">
    <location>
        <begin position="343"/>
        <end position="396"/>
    </location>
</feature>
<keyword evidence="11" id="KW-1185">Reference proteome</keyword>
<dbReference type="FunFam" id="1.10.287.950:FF:000001">
    <property type="entry name" value="Methyl-accepting chemotaxis sensory transducer"/>
    <property type="match status" value="1"/>
</dbReference>
<dbReference type="Gene3D" id="1.20.120.1530">
    <property type="match status" value="1"/>
</dbReference>
<evidence type="ECO:0000259" key="8">
    <source>
        <dbReference type="PROSITE" id="PS50111"/>
    </source>
</evidence>
<dbReference type="InterPro" id="IPR004089">
    <property type="entry name" value="MCPsignal_dom"/>
</dbReference>
<dbReference type="Pfam" id="PF00672">
    <property type="entry name" value="HAMP"/>
    <property type="match status" value="1"/>
</dbReference>
<reference evidence="11" key="1">
    <citation type="submission" date="2019-11" db="EMBL/GenBank/DDBJ databases">
        <title>Isolation and characterization of two novel species in the genus Thiomicrorhabdus.</title>
        <authorList>
            <person name="Mochizuki J."/>
            <person name="Kojima H."/>
            <person name="Fukui M."/>
        </authorList>
    </citation>
    <scope>NUCLEOTIDE SEQUENCE [LARGE SCALE GENOMIC DNA]</scope>
    <source>
        <strain evidence="11">AkT22</strain>
    </source>
</reference>
<accession>A0A6F8PNR6</accession>
<feature type="domain" description="Methyl-accepting transducer" evidence="8">
    <location>
        <begin position="581"/>
        <end position="810"/>
    </location>
</feature>
<dbReference type="EMBL" id="AP021888">
    <property type="protein sequence ID" value="BBP43677.1"/>
    <property type="molecule type" value="Genomic_DNA"/>
</dbReference>
<name>A0A6F8PNR6_9GAMM</name>
<keyword evidence="7" id="KW-0472">Membrane</keyword>
<feature type="region of interest" description="Disordered" evidence="6">
    <location>
        <begin position="607"/>
        <end position="639"/>
    </location>
</feature>
<keyword evidence="7" id="KW-1133">Transmembrane helix</keyword>
<dbReference type="InterPro" id="IPR007891">
    <property type="entry name" value="CHASE3"/>
</dbReference>
<proteinExistence type="inferred from homology"/>
<dbReference type="SUPFAM" id="SSF58104">
    <property type="entry name" value="Methyl-accepting chemotaxis protein (MCP) signaling domain"/>
    <property type="match status" value="2"/>
</dbReference>
<protein>
    <recommendedName>
        <fullName evidence="12">Methyl-accepting chemotaxis protein</fullName>
    </recommendedName>
</protein>
<dbReference type="GO" id="GO:0004888">
    <property type="term" value="F:transmembrane signaling receptor activity"/>
    <property type="evidence" value="ECO:0007669"/>
    <property type="project" value="InterPro"/>
</dbReference>
<organism evidence="10 11">
    <name type="scientific">Thiosulfativibrio zosterae</name>
    <dbReference type="NCBI Taxonomy" id="2675053"/>
    <lineage>
        <taxon>Bacteria</taxon>
        <taxon>Pseudomonadati</taxon>
        <taxon>Pseudomonadota</taxon>
        <taxon>Gammaproteobacteria</taxon>
        <taxon>Thiotrichales</taxon>
        <taxon>Piscirickettsiaceae</taxon>
        <taxon>Thiosulfativibrio</taxon>
    </lineage>
</organism>
<dbReference type="CDD" id="cd06225">
    <property type="entry name" value="HAMP"/>
    <property type="match status" value="1"/>
</dbReference>
<evidence type="ECO:0000256" key="5">
    <source>
        <dbReference type="PROSITE-ProRule" id="PRU00284"/>
    </source>
</evidence>
<dbReference type="AlphaFoldDB" id="A0A6F8PNR6"/>
<dbReference type="KEGG" id="tzo:THMIRHAT_14230"/>
<keyword evidence="7" id="KW-0812">Transmembrane</keyword>
<dbReference type="Pfam" id="PF00015">
    <property type="entry name" value="MCPsignal"/>
    <property type="match status" value="1"/>
</dbReference>
<dbReference type="GO" id="GO:0005886">
    <property type="term" value="C:plasma membrane"/>
    <property type="evidence" value="ECO:0007669"/>
    <property type="project" value="TreeGrafter"/>
</dbReference>
<dbReference type="GO" id="GO:0007165">
    <property type="term" value="P:signal transduction"/>
    <property type="evidence" value="ECO:0007669"/>
    <property type="project" value="UniProtKB-KW"/>
</dbReference>
<sequence length="828" mass="90201">MDWFKNLKVGNKLGLGFGLTLILVTTLSVISYSSINSMIQTSGWVDHTHKVIRVGESLSASMVDMETGLRGFLVTGNEEFLEPYFAGDKQFKTLVQKGAELTSDNPAQVKRWANVADMKKLWLEKWAEPQIAQRKIITQGEKSLANFKQVSARLLGKTLFDGIRVKLATLDAQIPKNNLHEKLLSNQALLALVNMETGQRGFLLSGVEASLEPYIQGEKDLLAAVTELTKYSDAYTKNVNEIRQAVSEWQTRVANVEIDARRDMNKYPVTIENVIADMTKGTGKHYMDLIRAEINNIVAAEESLIVIRNEDQKATATFANNFTMFGTLFVVLLSIVIALLVTRTIVGPIQKMRDVVAHVLKSGDLSSSVDCTSKDEVGESIIAFNQLINYLKKAVDDANRVIADIANGKLDTRIKADYSGDLLMLKKGVNQSAESIESVIKELSRVMESMKNGQFNLSLTAAVKGEFLTMVNNTAETTQSVNASIRAIIEVMNAMQQGQFNQRVLVDAKGDLLTLKNGINTSMDALESAIKDVITIVLAQSKGDLTQQITHHYDGELGVLKKAVNDTTSRLQEVVARAVNAADVVNSASSEVAQGALDLSQRVQEQAAALEETSSTMEEMSSAVKNNSDNAKEASDVAQKVKAKSLEGSRVMQQTIDAMNEIQDSSRKIAEIVTLIDSIAFQTNLLALNAAVEAARAGDHGRGFAVVAGEVRNLAQKSADAAKNITSLINESVSRIDQGTKLASDSGAVLTEINEAVDTVTDMIEHISIASQEQLTGIRQVYTAINQIDTVTQQNAALVEETSAASESLNEQSSTLSSDMAFFKIKKY</sequence>
<dbReference type="PANTHER" id="PTHR43531:SF14">
    <property type="entry name" value="METHYL-ACCEPTING CHEMOTAXIS PROTEIN I-RELATED"/>
    <property type="match status" value="1"/>
</dbReference>
<dbReference type="PROSITE" id="PS50111">
    <property type="entry name" value="CHEMOTAXIS_TRANSDUC_2"/>
    <property type="match status" value="1"/>
</dbReference>
<evidence type="ECO:0000256" key="1">
    <source>
        <dbReference type="ARBA" id="ARBA00004370"/>
    </source>
</evidence>
<dbReference type="GO" id="GO:0006935">
    <property type="term" value="P:chemotaxis"/>
    <property type="evidence" value="ECO:0007669"/>
    <property type="project" value="UniProtKB-KW"/>
</dbReference>
<feature type="transmembrane region" description="Helical" evidence="7">
    <location>
        <begin position="322"/>
        <end position="342"/>
    </location>
</feature>
<dbReference type="SMART" id="SM00304">
    <property type="entry name" value="HAMP"/>
    <property type="match status" value="4"/>
</dbReference>
<dbReference type="InterPro" id="IPR051310">
    <property type="entry name" value="MCP_chemotaxis"/>
</dbReference>
<dbReference type="PANTHER" id="PTHR43531">
    <property type="entry name" value="PROTEIN ICFG"/>
    <property type="match status" value="1"/>
</dbReference>
<comment type="similarity">
    <text evidence="4">Belongs to the methyl-accepting chemotaxis (MCP) protein family.</text>
</comment>
<comment type="subcellular location">
    <subcellularLocation>
        <location evidence="1">Membrane</location>
    </subcellularLocation>
</comment>
<evidence type="ECO:0000256" key="6">
    <source>
        <dbReference type="SAM" id="MobiDB-lite"/>
    </source>
</evidence>
<dbReference type="Proteomes" id="UP000501466">
    <property type="component" value="Chromosome"/>
</dbReference>
<evidence type="ECO:0000313" key="11">
    <source>
        <dbReference type="Proteomes" id="UP000501466"/>
    </source>
</evidence>
<feature type="domain" description="HAMP" evidence="9">
    <location>
        <begin position="517"/>
        <end position="576"/>
    </location>
</feature>
<evidence type="ECO:0000256" key="2">
    <source>
        <dbReference type="ARBA" id="ARBA00022481"/>
    </source>
</evidence>
<dbReference type="PROSITE" id="PS50885">
    <property type="entry name" value="HAMP"/>
    <property type="match status" value="3"/>
</dbReference>
<dbReference type="InterPro" id="IPR004090">
    <property type="entry name" value="Chemotax_Me-accpt_rcpt"/>
</dbReference>
<evidence type="ECO:0000313" key="10">
    <source>
        <dbReference type="EMBL" id="BBP43677.1"/>
    </source>
</evidence>
<dbReference type="InterPro" id="IPR003660">
    <property type="entry name" value="HAMP_dom"/>
</dbReference>
<dbReference type="SMART" id="SM00283">
    <property type="entry name" value="MA"/>
    <property type="match status" value="1"/>
</dbReference>
<dbReference type="CDD" id="cd11386">
    <property type="entry name" value="MCP_signal"/>
    <property type="match status" value="1"/>
</dbReference>
<keyword evidence="2" id="KW-0488">Methylation</keyword>
<keyword evidence="3 5" id="KW-0807">Transducer</keyword>
<dbReference type="Pfam" id="PF18947">
    <property type="entry name" value="HAMP_2"/>
    <property type="match status" value="1"/>
</dbReference>
<dbReference type="Pfam" id="PF05227">
    <property type="entry name" value="CHASE3"/>
    <property type="match status" value="2"/>
</dbReference>
<feature type="domain" description="HAMP" evidence="9">
    <location>
        <begin position="400"/>
        <end position="441"/>
    </location>
</feature>
<evidence type="ECO:0008006" key="12">
    <source>
        <dbReference type="Google" id="ProtNLM"/>
    </source>
</evidence>
<gene>
    <name evidence="10" type="ORF">THMIRHAT_14230</name>
</gene>
<dbReference type="CDD" id="cd19410">
    <property type="entry name" value="HK9-like_sensor"/>
    <property type="match status" value="2"/>
</dbReference>